<evidence type="ECO:0000256" key="1">
    <source>
        <dbReference type="SAM" id="SignalP"/>
    </source>
</evidence>
<keyword evidence="4" id="KW-1185">Reference proteome</keyword>
<protein>
    <submittedName>
        <fullName evidence="3">N-acetylmuramoyl-L-alanine amidase</fullName>
        <ecNumber evidence="3">3.5.1.28</ecNumber>
    </submittedName>
</protein>
<dbReference type="Proteomes" id="UP001241605">
    <property type="component" value="Chromosome"/>
</dbReference>
<dbReference type="InterPro" id="IPR036505">
    <property type="entry name" value="Amidase/PGRP_sf"/>
</dbReference>
<evidence type="ECO:0000313" key="3">
    <source>
        <dbReference type="EMBL" id="WGW03100.1"/>
    </source>
</evidence>
<dbReference type="RefSeq" id="WP_282299728.1">
    <property type="nucleotide sequence ID" value="NZ_CP124616.1"/>
</dbReference>
<accession>A0ABY8QF00</accession>
<evidence type="ECO:0000259" key="2">
    <source>
        <dbReference type="Pfam" id="PF01510"/>
    </source>
</evidence>
<evidence type="ECO:0000313" key="4">
    <source>
        <dbReference type="Proteomes" id="UP001241605"/>
    </source>
</evidence>
<keyword evidence="3" id="KW-0378">Hydrolase</keyword>
<dbReference type="GO" id="GO:0008745">
    <property type="term" value="F:N-acetylmuramoyl-L-alanine amidase activity"/>
    <property type="evidence" value="ECO:0007669"/>
    <property type="project" value="UniProtKB-EC"/>
</dbReference>
<sequence length="272" mass="28903">MARFLITALAFALLSGPLASDPAALTVPGEQRPPLTRIDPDALRGFRQDRITHITFHHEGFAGTDAALFARASKARMRQSASQRVLNINAYHAGDAGLGMIAYHYVVGPDGSIVKGRPVHLKPATSSTAPGSSQLADFDGHFAVMALGDFGHEHLTDAARLSMVRVMSQAQRLYRVPTVHIQPHKAHATTACPGKHILAEAEALARMVQSYSLQSELAARGCGQITPDGIFGKASQAALDRLRGSAGGGLTRTTTVEAALMHMLNDPGVTCR</sequence>
<reference evidence="3 4" key="1">
    <citation type="submission" date="2023-05" db="EMBL/GenBank/DDBJ databases">
        <title>YMD87, complete Genome.</title>
        <authorList>
            <person name="Zhang J."/>
            <person name="Xu X."/>
        </authorList>
    </citation>
    <scope>NUCLEOTIDE SEQUENCE [LARGE SCALE GENOMIC DNA]</scope>
    <source>
        <strain evidence="3 4">YMD87</strain>
    </source>
</reference>
<gene>
    <name evidence="3" type="ORF">QF118_14335</name>
</gene>
<dbReference type="Pfam" id="PF01510">
    <property type="entry name" value="Amidase_2"/>
    <property type="match status" value="1"/>
</dbReference>
<dbReference type="SUPFAM" id="SSF55846">
    <property type="entry name" value="N-acetylmuramoyl-L-alanine amidase-like"/>
    <property type="match status" value="1"/>
</dbReference>
<proteinExistence type="predicted"/>
<feature type="chain" id="PRO_5046566257" evidence="1">
    <location>
        <begin position="20"/>
        <end position="272"/>
    </location>
</feature>
<name>A0ABY8QF00_9RHOB</name>
<organism evidence="3 4">
    <name type="scientific">Tropicibacter oceani</name>
    <dbReference type="NCBI Taxonomy" id="3058420"/>
    <lineage>
        <taxon>Bacteria</taxon>
        <taxon>Pseudomonadati</taxon>
        <taxon>Pseudomonadota</taxon>
        <taxon>Alphaproteobacteria</taxon>
        <taxon>Rhodobacterales</taxon>
        <taxon>Roseobacteraceae</taxon>
        <taxon>Tropicibacter</taxon>
    </lineage>
</organism>
<dbReference type="Gene3D" id="3.40.80.10">
    <property type="entry name" value="Peptidoglycan recognition protein-like"/>
    <property type="match status" value="1"/>
</dbReference>
<feature type="domain" description="N-acetylmuramoyl-L-alanine amidase" evidence="2">
    <location>
        <begin position="49"/>
        <end position="195"/>
    </location>
</feature>
<dbReference type="EC" id="3.5.1.28" evidence="3"/>
<feature type="signal peptide" evidence="1">
    <location>
        <begin position="1"/>
        <end position="19"/>
    </location>
</feature>
<dbReference type="InterPro" id="IPR002502">
    <property type="entry name" value="Amidase_domain"/>
</dbReference>
<dbReference type="EMBL" id="CP124616">
    <property type="protein sequence ID" value="WGW03100.1"/>
    <property type="molecule type" value="Genomic_DNA"/>
</dbReference>
<keyword evidence="1" id="KW-0732">Signal</keyword>